<evidence type="ECO:0000313" key="2">
    <source>
        <dbReference type="EnsemblPlants" id="OPUNC01G06410.1"/>
    </source>
</evidence>
<sequence length="62" mass="6855">MSILGAAVEVSRRQPAAAAAVVVMMISGWGCTLHKMEPKIQFMSMLVGWVLVASFWWFVIKS</sequence>
<dbReference type="AlphaFoldDB" id="A0A0E0JFC4"/>
<protein>
    <submittedName>
        <fullName evidence="2">Uncharacterized protein</fullName>
    </submittedName>
</protein>
<name>A0A0E0JFC4_ORYPU</name>
<dbReference type="EnsemblPlants" id="OPUNC01G06410.1">
    <property type="protein sequence ID" value="OPUNC01G06410.1"/>
    <property type="gene ID" value="OPUNC01G06410"/>
</dbReference>
<evidence type="ECO:0000313" key="3">
    <source>
        <dbReference type="Proteomes" id="UP000026962"/>
    </source>
</evidence>
<evidence type="ECO:0000256" key="1">
    <source>
        <dbReference type="SAM" id="Phobius"/>
    </source>
</evidence>
<reference evidence="2" key="2">
    <citation type="submission" date="2018-05" db="EMBL/GenBank/DDBJ databases">
        <title>OpunRS2 (Oryza punctata Reference Sequence Version 2).</title>
        <authorList>
            <person name="Zhang J."/>
            <person name="Kudrna D."/>
            <person name="Lee S."/>
            <person name="Talag J."/>
            <person name="Welchert J."/>
            <person name="Wing R.A."/>
        </authorList>
    </citation>
    <scope>NUCLEOTIDE SEQUENCE [LARGE SCALE GENOMIC DNA]</scope>
</reference>
<dbReference type="HOGENOM" id="CLU_2908048_0_0_1"/>
<organism evidence="2">
    <name type="scientific">Oryza punctata</name>
    <name type="common">Red rice</name>
    <dbReference type="NCBI Taxonomy" id="4537"/>
    <lineage>
        <taxon>Eukaryota</taxon>
        <taxon>Viridiplantae</taxon>
        <taxon>Streptophyta</taxon>
        <taxon>Embryophyta</taxon>
        <taxon>Tracheophyta</taxon>
        <taxon>Spermatophyta</taxon>
        <taxon>Magnoliopsida</taxon>
        <taxon>Liliopsida</taxon>
        <taxon>Poales</taxon>
        <taxon>Poaceae</taxon>
        <taxon>BOP clade</taxon>
        <taxon>Oryzoideae</taxon>
        <taxon>Oryzeae</taxon>
        <taxon>Oryzinae</taxon>
        <taxon>Oryza</taxon>
    </lineage>
</organism>
<keyword evidence="1" id="KW-0812">Transmembrane</keyword>
<keyword evidence="3" id="KW-1185">Reference proteome</keyword>
<dbReference type="Proteomes" id="UP000026962">
    <property type="component" value="Chromosome 1"/>
</dbReference>
<proteinExistence type="predicted"/>
<keyword evidence="1" id="KW-0472">Membrane</keyword>
<feature type="transmembrane region" description="Helical" evidence="1">
    <location>
        <begin position="40"/>
        <end position="60"/>
    </location>
</feature>
<dbReference type="Gramene" id="OPUNC01G06410.1">
    <property type="protein sequence ID" value="OPUNC01G06410.1"/>
    <property type="gene ID" value="OPUNC01G06410"/>
</dbReference>
<reference evidence="2" key="1">
    <citation type="submission" date="2015-04" db="UniProtKB">
        <authorList>
            <consortium name="EnsemblPlants"/>
        </authorList>
    </citation>
    <scope>IDENTIFICATION</scope>
</reference>
<accession>A0A0E0JFC4</accession>
<keyword evidence="1" id="KW-1133">Transmembrane helix</keyword>
<feature type="transmembrane region" description="Helical" evidence="1">
    <location>
        <begin position="16"/>
        <end position="33"/>
    </location>
</feature>